<feature type="transmembrane region" description="Helical" evidence="7">
    <location>
        <begin position="266"/>
        <end position="288"/>
    </location>
</feature>
<keyword evidence="6 7" id="KW-0472">Membrane</keyword>
<evidence type="ECO:0000256" key="2">
    <source>
        <dbReference type="ARBA" id="ARBA00022448"/>
    </source>
</evidence>
<dbReference type="SUPFAM" id="SSF103473">
    <property type="entry name" value="MFS general substrate transporter"/>
    <property type="match status" value="1"/>
</dbReference>
<accession>A0A8J3BAP6</accession>
<comment type="subcellular location">
    <subcellularLocation>
        <location evidence="1">Cell membrane</location>
        <topology evidence="1">Multi-pass membrane protein</topology>
    </subcellularLocation>
</comment>
<keyword evidence="3" id="KW-1003">Cell membrane</keyword>
<dbReference type="AlphaFoldDB" id="A0A8J3BAP6"/>
<dbReference type="PANTHER" id="PTHR23513:SF6">
    <property type="entry name" value="MAJOR FACILITATOR SUPERFAMILY ASSOCIATED DOMAIN-CONTAINING PROTEIN"/>
    <property type="match status" value="1"/>
</dbReference>
<reference evidence="8" key="1">
    <citation type="journal article" date="2014" name="Int. J. Syst. Evol. Microbiol.">
        <title>Complete genome sequence of Corynebacterium casei LMG S-19264T (=DSM 44701T), isolated from a smear-ripened cheese.</title>
        <authorList>
            <consortium name="US DOE Joint Genome Institute (JGI-PGF)"/>
            <person name="Walter F."/>
            <person name="Albersmeier A."/>
            <person name="Kalinowski J."/>
            <person name="Ruckert C."/>
        </authorList>
    </citation>
    <scope>NUCLEOTIDE SEQUENCE</scope>
    <source>
        <strain evidence="8">JCM 3090</strain>
    </source>
</reference>
<feature type="transmembrane region" description="Helical" evidence="7">
    <location>
        <begin position="386"/>
        <end position="405"/>
    </location>
</feature>
<feature type="transmembrane region" description="Helical" evidence="7">
    <location>
        <begin position="300"/>
        <end position="321"/>
    </location>
</feature>
<dbReference type="GO" id="GO:0005886">
    <property type="term" value="C:plasma membrane"/>
    <property type="evidence" value="ECO:0007669"/>
    <property type="project" value="UniProtKB-SubCell"/>
</dbReference>
<organism evidence="8 9">
    <name type="scientific">Pilimelia anulata</name>
    <dbReference type="NCBI Taxonomy" id="53371"/>
    <lineage>
        <taxon>Bacteria</taxon>
        <taxon>Bacillati</taxon>
        <taxon>Actinomycetota</taxon>
        <taxon>Actinomycetes</taxon>
        <taxon>Micromonosporales</taxon>
        <taxon>Micromonosporaceae</taxon>
        <taxon>Pilimelia</taxon>
    </lineage>
</organism>
<evidence type="ECO:0000256" key="5">
    <source>
        <dbReference type="ARBA" id="ARBA00022989"/>
    </source>
</evidence>
<dbReference type="EMBL" id="BMQB01000004">
    <property type="protein sequence ID" value="GGJ92483.1"/>
    <property type="molecule type" value="Genomic_DNA"/>
</dbReference>
<proteinExistence type="predicted"/>
<evidence type="ECO:0000313" key="9">
    <source>
        <dbReference type="Proteomes" id="UP000649739"/>
    </source>
</evidence>
<keyword evidence="4 7" id="KW-0812">Transmembrane</keyword>
<dbReference type="Gene3D" id="1.20.1250.20">
    <property type="entry name" value="MFS general substrate transporter like domains"/>
    <property type="match status" value="1"/>
</dbReference>
<sequence>MTGQPVAPPAPGAAEPDPPLRRNRNFQLLWGGSAFAFLGKEITDLAYPLVILGLTGSPAWAGAFGGVQLFVALLVGLPAGALADAHDRRRLLVIMETVRVLAATSVLVAVLRDAVTLPHLLAVAVLIGAVAPLGGSARMLLVRAVVPPRQLTAALTREEVRSHAVGLGGPPLGGLLYATALALPFLATAVAFAVSLVCALFVRPPAPAARPEPEGGPLLGRALAGLRLLWASPVLRHGTLFAAALNMVTAPLLLVVIVLLRREGASATMIGLTSVGLALGGLAGTVLVKPLHRALRPGALMLWLGGTAVVLIAALALPWGAWWLATALFLLGLGGPSMRVLVDILIFRQVPDGQRGRAVTAFMTVLGAGASVGVLGSGLLLEHLPAAYAIPVLAGVLALAVARAFTDPRIRATQWPGASVE</sequence>
<evidence type="ECO:0000256" key="3">
    <source>
        <dbReference type="ARBA" id="ARBA00022475"/>
    </source>
</evidence>
<evidence type="ECO:0000256" key="7">
    <source>
        <dbReference type="SAM" id="Phobius"/>
    </source>
</evidence>
<feature type="transmembrane region" description="Helical" evidence="7">
    <location>
        <begin position="327"/>
        <end position="347"/>
    </location>
</feature>
<keyword evidence="9" id="KW-1185">Reference proteome</keyword>
<comment type="caution">
    <text evidence="8">The sequence shown here is derived from an EMBL/GenBank/DDBJ whole genome shotgun (WGS) entry which is preliminary data.</text>
</comment>
<dbReference type="RefSeq" id="WP_189170071.1">
    <property type="nucleotide sequence ID" value="NZ_BMQB01000004.1"/>
</dbReference>
<dbReference type="InterPro" id="IPR036259">
    <property type="entry name" value="MFS_trans_sf"/>
</dbReference>
<evidence type="ECO:0000256" key="4">
    <source>
        <dbReference type="ARBA" id="ARBA00022692"/>
    </source>
</evidence>
<feature type="transmembrane region" description="Helical" evidence="7">
    <location>
        <begin position="240"/>
        <end position="260"/>
    </location>
</feature>
<keyword evidence="2" id="KW-0813">Transport</keyword>
<feature type="transmembrane region" description="Helical" evidence="7">
    <location>
        <begin position="175"/>
        <end position="202"/>
    </location>
</feature>
<dbReference type="Pfam" id="PF05977">
    <property type="entry name" value="MFS_3"/>
    <property type="match status" value="1"/>
</dbReference>
<evidence type="ECO:0000313" key="8">
    <source>
        <dbReference type="EMBL" id="GGJ92483.1"/>
    </source>
</evidence>
<dbReference type="CDD" id="cd06173">
    <property type="entry name" value="MFS_MefA_like"/>
    <property type="match status" value="1"/>
</dbReference>
<reference evidence="8" key="2">
    <citation type="submission" date="2020-09" db="EMBL/GenBank/DDBJ databases">
        <authorList>
            <person name="Sun Q."/>
            <person name="Ohkuma M."/>
        </authorList>
    </citation>
    <scope>NUCLEOTIDE SEQUENCE</scope>
    <source>
        <strain evidence="8">JCM 3090</strain>
    </source>
</reference>
<keyword evidence="5 7" id="KW-1133">Transmembrane helix</keyword>
<gene>
    <name evidence="8" type="ORF">GCM10010123_22950</name>
</gene>
<feature type="transmembrane region" description="Helical" evidence="7">
    <location>
        <begin position="59"/>
        <end position="79"/>
    </location>
</feature>
<dbReference type="InterPro" id="IPR010290">
    <property type="entry name" value="TM_effector"/>
</dbReference>
<feature type="transmembrane region" description="Helical" evidence="7">
    <location>
        <begin position="359"/>
        <end position="380"/>
    </location>
</feature>
<evidence type="ECO:0000256" key="1">
    <source>
        <dbReference type="ARBA" id="ARBA00004651"/>
    </source>
</evidence>
<protein>
    <submittedName>
        <fullName evidence="8">MFS transporter</fullName>
    </submittedName>
</protein>
<dbReference type="Proteomes" id="UP000649739">
    <property type="component" value="Unassembled WGS sequence"/>
</dbReference>
<feature type="transmembrane region" description="Helical" evidence="7">
    <location>
        <begin position="117"/>
        <end position="141"/>
    </location>
</feature>
<evidence type="ECO:0000256" key="6">
    <source>
        <dbReference type="ARBA" id="ARBA00023136"/>
    </source>
</evidence>
<name>A0A8J3BAP6_9ACTN</name>
<dbReference type="PANTHER" id="PTHR23513">
    <property type="entry name" value="INTEGRAL MEMBRANE EFFLUX PROTEIN-RELATED"/>
    <property type="match status" value="1"/>
</dbReference>